<feature type="domain" description="FAD/NAD(P)-binding" evidence="4">
    <location>
        <begin position="6"/>
        <end position="284"/>
    </location>
</feature>
<evidence type="ECO:0000313" key="6">
    <source>
        <dbReference type="Proteomes" id="UP000259636"/>
    </source>
</evidence>
<evidence type="ECO:0000256" key="2">
    <source>
        <dbReference type="ARBA" id="ARBA00022630"/>
    </source>
</evidence>
<evidence type="ECO:0000256" key="1">
    <source>
        <dbReference type="ARBA" id="ARBA00001974"/>
    </source>
</evidence>
<protein>
    <submittedName>
        <fullName evidence="5">NAD(P)/FAD-dependent oxidoreductase</fullName>
    </submittedName>
</protein>
<dbReference type="PANTHER" id="PTHR43429">
    <property type="entry name" value="PYRIDINE NUCLEOTIDE-DISULFIDE OXIDOREDUCTASE DOMAIN-CONTAINING"/>
    <property type="match status" value="1"/>
</dbReference>
<keyword evidence="3" id="KW-0274">FAD</keyword>
<keyword evidence="2" id="KW-0285">Flavoprotein</keyword>
<comment type="cofactor">
    <cofactor evidence="1">
        <name>FAD</name>
        <dbReference type="ChEBI" id="CHEBI:57692"/>
    </cofactor>
</comment>
<accession>A0A385DKY3</accession>
<reference evidence="5 6" key="1">
    <citation type="submission" date="2018-08" db="EMBL/GenBank/DDBJ databases">
        <authorList>
            <person name="Ferrada E.E."/>
            <person name="Latorre B.A."/>
        </authorList>
    </citation>
    <scope>NUCLEOTIDE SEQUENCE [LARGE SCALE GENOMIC DNA]</scope>
    <source>
        <strain evidence="5 6">VK-A60T</strain>
    </source>
</reference>
<evidence type="ECO:0000256" key="3">
    <source>
        <dbReference type="ARBA" id="ARBA00022827"/>
    </source>
</evidence>
<proteinExistence type="predicted"/>
<evidence type="ECO:0000313" key="5">
    <source>
        <dbReference type="EMBL" id="AXQ58620.1"/>
    </source>
</evidence>
<dbReference type="Gene3D" id="3.50.50.60">
    <property type="entry name" value="FAD/NAD(P)-binding domain"/>
    <property type="match status" value="2"/>
</dbReference>
<dbReference type="InterPro" id="IPR050260">
    <property type="entry name" value="FAD-bd_OxRdtase"/>
</dbReference>
<dbReference type="PANTHER" id="PTHR43429:SF3">
    <property type="entry name" value="NITRITE REDUCTASE [NAD(P)H]"/>
    <property type="match status" value="1"/>
</dbReference>
<dbReference type="EMBL" id="CP031742">
    <property type="protein sequence ID" value="AXQ58620.1"/>
    <property type="molecule type" value="Genomic_DNA"/>
</dbReference>
<dbReference type="GO" id="GO:0016491">
    <property type="term" value="F:oxidoreductase activity"/>
    <property type="evidence" value="ECO:0007669"/>
    <property type="project" value="InterPro"/>
</dbReference>
<organism evidence="5 6">
    <name type="scientific">Streptomyces koyangensis</name>
    <dbReference type="NCBI Taxonomy" id="188770"/>
    <lineage>
        <taxon>Bacteria</taxon>
        <taxon>Bacillati</taxon>
        <taxon>Actinomycetota</taxon>
        <taxon>Actinomycetes</taxon>
        <taxon>Kitasatosporales</taxon>
        <taxon>Streptomycetaceae</taxon>
        <taxon>Streptomyces</taxon>
        <taxon>Streptomyces aurantiacus group</taxon>
    </lineage>
</organism>
<dbReference type="InterPro" id="IPR036188">
    <property type="entry name" value="FAD/NAD-bd_sf"/>
</dbReference>
<evidence type="ECO:0000259" key="4">
    <source>
        <dbReference type="Pfam" id="PF07992"/>
    </source>
</evidence>
<sequence>MSAPRTIAVVGAGMAAARLAQQLDALGADAEVTLYGGEPEAPYNRALIADVLTGRHRPADLALPVGAARLRTGSEVVALDTAGRTLALADGDRARYDDLVLATGANPVLPPLRGLFAADGSWRTGLHALRSLADCARLAAEAATAHRAVVIGGGVLGVSAARALAALGLPVEIVHQGPHLLERHLDEGAAHAVRQALAGLGVETYPANRARALDGEDRVAGVTLATGHRLDADLVVLACGVRPRTGLAHSAGLPVGRGIRVDDTLACAPGTYAIGDCAEHRGVVHGLAAPAWDQADLLARRLSGADPDARWTGTRTLARLTAGPLEYAAFGVGEAPADADVLCLGDATRGTYRRLVLRGDRLLGGVLVGDLATAGTLSRAWLEGRPVGPDPLSLLVAPPSHPARTALREATP</sequence>
<name>A0A385DKY3_9ACTN</name>
<dbReference type="Pfam" id="PF07992">
    <property type="entry name" value="Pyr_redox_2"/>
    <property type="match status" value="1"/>
</dbReference>
<dbReference type="KEGG" id="sky:D0C37_31095"/>
<dbReference type="PRINTS" id="PR00368">
    <property type="entry name" value="FADPNR"/>
</dbReference>
<dbReference type="AlphaFoldDB" id="A0A385DKY3"/>
<dbReference type="Proteomes" id="UP000259636">
    <property type="component" value="Chromosome"/>
</dbReference>
<dbReference type="SUPFAM" id="SSF51905">
    <property type="entry name" value="FAD/NAD(P)-binding domain"/>
    <property type="match status" value="1"/>
</dbReference>
<gene>
    <name evidence="5" type="ORF">D0C37_31095</name>
</gene>
<dbReference type="InterPro" id="IPR023753">
    <property type="entry name" value="FAD/NAD-binding_dom"/>
</dbReference>
<dbReference type="PRINTS" id="PR00411">
    <property type="entry name" value="PNDRDTASEI"/>
</dbReference>
<dbReference type="GeneID" id="300118566"/>
<dbReference type="RefSeq" id="WP_117350777.1">
    <property type="nucleotide sequence ID" value="NZ_CP031742.1"/>
</dbReference>